<dbReference type="InterPro" id="IPR040354">
    <property type="entry name" value="TCTN1-3"/>
</dbReference>
<dbReference type="GeneID" id="100165662"/>
<dbReference type="Proteomes" id="UP000007819">
    <property type="component" value="Chromosome A1"/>
</dbReference>
<accession>A0A8R2B5W9</accession>
<dbReference type="InterPro" id="IPR057724">
    <property type="entry name" value="TCTN1-3_N"/>
</dbReference>
<feature type="signal peptide" evidence="5">
    <location>
        <begin position="1"/>
        <end position="25"/>
    </location>
</feature>
<dbReference type="InterPro" id="IPR011677">
    <property type="entry name" value="TCTN1-3_dom"/>
</dbReference>
<dbReference type="PANTHER" id="PTHR14611">
    <property type="entry name" value="TECTONIC FAMILY MEMBER"/>
    <property type="match status" value="1"/>
</dbReference>
<keyword evidence="9" id="KW-1185">Reference proteome</keyword>
<dbReference type="GO" id="GO:0060271">
    <property type="term" value="P:cilium assembly"/>
    <property type="evidence" value="ECO:0007669"/>
    <property type="project" value="TreeGrafter"/>
</dbReference>
<feature type="domain" description="Tectonic-1-3" evidence="6">
    <location>
        <begin position="508"/>
        <end position="693"/>
    </location>
</feature>
<keyword evidence="3" id="KW-0970">Cilium biogenesis/degradation</keyword>
<evidence type="ECO:0000256" key="5">
    <source>
        <dbReference type="SAM" id="SignalP"/>
    </source>
</evidence>
<keyword evidence="2 5" id="KW-0732">Signal</keyword>
<evidence type="ECO:0000256" key="3">
    <source>
        <dbReference type="ARBA" id="ARBA00022794"/>
    </source>
</evidence>
<feature type="domain" description="Tectonic-1-3" evidence="6">
    <location>
        <begin position="316"/>
        <end position="493"/>
    </location>
</feature>
<feature type="domain" description="Tectonic-1-3 N-terminal" evidence="7">
    <location>
        <begin position="171"/>
        <end position="217"/>
    </location>
</feature>
<evidence type="ECO:0000259" key="7">
    <source>
        <dbReference type="Pfam" id="PF25752"/>
    </source>
</evidence>
<feature type="chain" id="PRO_5035839078" description="Tectonic domain-containing protein" evidence="5">
    <location>
        <begin position="26"/>
        <end position="768"/>
    </location>
</feature>
<dbReference type="EnsemblMetazoa" id="XM_008184981.3">
    <property type="protein sequence ID" value="XP_008183203.1"/>
    <property type="gene ID" value="LOC100165662"/>
</dbReference>
<dbReference type="Pfam" id="PF25752">
    <property type="entry name" value="DUF1619_N"/>
    <property type="match status" value="1"/>
</dbReference>
<evidence type="ECO:0000313" key="8">
    <source>
        <dbReference type="EnsemblMetazoa" id="XP_008183203.1"/>
    </source>
</evidence>
<keyword evidence="4" id="KW-0325">Glycoprotein</keyword>
<proteinExistence type="inferred from homology"/>
<name>A0A8R2B5W9_ACYPI</name>
<organism evidence="8 9">
    <name type="scientific">Acyrthosiphon pisum</name>
    <name type="common">Pea aphid</name>
    <dbReference type="NCBI Taxonomy" id="7029"/>
    <lineage>
        <taxon>Eukaryota</taxon>
        <taxon>Metazoa</taxon>
        <taxon>Ecdysozoa</taxon>
        <taxon>Arthropoda</taxon>
        <taxon>Hexapoda</taxon>
        <taxon>Insecta</taxon>
        <taxon>Pterygota</taxon>
        <taxon>Neoptera</taxon>
        <taxon>Paraneoptera</taxon>
        <taxon>Hemiptera</taxon>
        <taxon>Sternorrhyncha</taxon>
        <taxon>Aphidomorpha</taxon>
        <taxon>Aphidoidea</taxon>
        <taxon>Aphididae</taxon>
        <taxon>Macrosiphini</taxon>
        <taxon>Acyrthosiphon</taxon>
    </lineage>
</organism>
<dbReference type="Pfam" id="PF07773">
    <property type="entry name" value="TCTN_DUF1619"/>
    <property type="match status" value="2"/>
</dbReference>
<dbReference type="PANTHER" id="PTHR14611:SF2">
    <property type="entry name" value="TECTONIC"/>
    <property type="match status" value="1"/>
</dbReference>
<sequence>MVKSRRVDFVTTVALLSLSFSCAYAETTTIKDCVANETCSVQPTMVATAAMTTATTPKNGLKTTTVGGSSPKIVRYDVSGNDSKGSTLKDVVVEVDDRTVMSLGGDKANSSGNATFGSSNVTVVVKPSVGKVNATPTKTYLPVTNATNTTSTGTTATEFTSVSPPKYLSENGAEVVRFVPYEYCHCDLIYGSCDINCCCDTDCTSHDLKTFTLCPDQAKSTLIKQESILFDSSLFYVVIENVPSDYFYPERDTIESETQVATSLRKRDIFTWCDEKAISRHHPFTSALPVDSSIYNNYDLTYKSLRWMFNVVSDVNSSEIKTFGLKNSALDSLCSVEQPVEYLKTKETNCKTFVPNLTDVCNNNSSLSFKYYYGERGLFKVVQPIYNSVHKTEKIDLVIIQAMAHHHCVTVNGSSYDCQVGKVGVGTRDNNNRSHYDPVYLGGICRRVVDGVEYLVTHNGSRGVRRVDVHFYHRDVPDAGHPIYLDQRFSVRFAWATVRSAVESYERSGKPGYVTGSPVLVTMAGKDVVKLRRPKKMYLPETDGYGRCVHSTEPRQSVNFLESVDVQCHVQVRRRNMQLSKRADDHSIPSGGVSFADICNYIQNETMAVLGDYEGALVASLGDPDVTRWIPFVVAKPPAQQLPLSENSCPAVMDGVHIRVLYSHVGPFDSPRPTVLGVLTNYTASAVTVSGGDRSVTVEVPVRVTVVYVDLTRPPIRTFAEPPTYEFRLPEDFYYPFWSSGAARVSRSVHKVYFVVGLQVLLSYLHCH</sequence>
<comment type="similarity">
    <text evidence="1">Belongs to the tectonic family.</text>
</comment>
<dbReference type="GO" id="GO:0035869">
    <property type="term" value="C:ciliary transition zone"/>
    <property type="evidence" value="ECO:0007669"/>
    <property type="project" value="TreeGrafter"/>
</dbReference>
<evidence type="ECO:0000313" key="9">
    <source>
        <dbReference type="Proteomes" id="UP000007819"/>
    </source>
</evidence>
<reference evidence="9" key="1">
    <citation type="submission" date="2010-06" db="EMBL/GenBank/DDBJ databases">
        <authorList>
            <person name="Jiang H."/>
            <person name="Abraham K."/>
            <person name="Ali S."/>
            <person name="Alsbrooks S.L."/>
            <person name="Anim B.N."/>
            <person name="Anosike U.S."/>
            <person name="Attaway T."/>
            <person name="Bandaranaike D.P."/>
            <person name="Battles P.K."/>
            <person name="Bell S.N."/>
            <person name="Bell A.V."/>
            <person name="Beltran B."/>
            <person name="Bickham C."/>
            <person name="Bustamante Y."/>
            <person name="Caleb T."/>
            <person name="Canada A."/>
            <person name="Cardenas V."/>
            <person name="Carter K."/>
            <person name="Chacko J."/>
            <person name="Chandrabose M.N."/>
            <person name="Chavez D."/>
            <person name="Chavez A."/>
            <person name="Chen L."/>
            <person name="Chu H.-S."/>
            <person name="Claassen K.J."/>
            <person name="Cockrell R."/>
            <person name="Collins M."/>
            <person name="Cooper J.A."/>
            <person name="Cree A."/>
            <person name="Curry S.M."/>
            <person name="Da Y."/>
            <person name="Dao M.D."/>
            <person name="Das B."/>
            <person name="Davila M.-L."/>
            <person name="Davy-Carroll L."/>
            <person name="Denson S."/>
            <person name="Dinh H."/>
            <person name="Ebong V.E."/>
            <person name="Edwards J.R."/>
            <person name="Egan A."/>
            <person name="El-Daye J."/>
            <person name="Escobedo L."/>
            <person name="Fernandez S."/>
            <person name="Fernando P.R."/>
            <person name="Flagg N."/>
            <person name="Forbes L.D."/>
            <person name="Fowler R.G."/>
            <person name="Fu Q."/>
            <person name="Gabisi R.A."/>
            <person name="Ganer J."/>
            <person name="Garbino Pronczuk A."/>
            <person name="Garcia R.M."/>
            <person name="Garner T."/>
            <person name="Garrett T.E."/>
            <person name="Gonzalez D.A."/>
            <person name="Hamid H."/>
            <person name="Hawkins E.S."/>
            <person name="Hirani K."/>
            <person name="Hogues M.E."/>
            <person name="Hollins B."/>
            <person name="Hsiao C.-H."/>
            <person name="Jabil R."/>
            <person name="James M.L."/>
            <person name="Jhangiani S.N."/>
            <person name="Johnson B."/>
            <person name="Johnson Q."/>
            <person name="Joshi V."/>
            <person name="Kalu J.B."/>
            <person name="Kam C."/>
            <person name="Kashfia A."/>
            <person name="Keebler J."/>
            <person name="Kisamo H."/>
            <person name="Kovar C.L."/>
            <person name="Lago L.A."/>
            <person name="Lai C.-Y."/>
            <person name="Laidlaw J."/>
            <person name="Lara F."/>
            <person name="Le T.-K."/>
            <person name="Lee S.L."/>
            <person name="Legall F.H."/>
            <person name="Lemon S.J."/>
            <person name="Lewis L.R."/>
            <person name="Li B."/>
            <person name="Liu Y."/>
            <person name="Liu Y.-S."/>
            <person name="Lopez J."/>
            <person name="Lozado R.J."/>
            <person name="Lu J."/>
            <person name="Madu R.C."/>
            <person name="Maheshwari M."/>
            <person name="Maheshwari R."/>
            <person name="Malloy K."/>
            <person name="Martinez E."/>
            <person name="Mathew T."/>
            <person name="Mercado I.C."/>
            <person name="Mercado C."/>
            <person name="Meyer B."/>
            <person name="Montgomery K."/>
            <person name="Morgan M.B."/>
            <person name="Munidasa M."/>
            <person name="Nazareth L.V."/>
            <person name="Nelson J."/>
            <person name="Ng B.M."/>
            <person name="Nguyen N.B."/>
            <person name="Nguyen P.Q."/>
            <person name="Nguyen T."/>
            <person name="Obregon M."/>
            <person name="Okwuonu G.O."/>
            <person name="Onwere C.G."/>
            <person name="Orozco G."/>
            <person name="Parra A."/>
            <person name="Patel S."/>
            <person name="Patil S."/>
            <person name="Perez A."/>
            <person name="Perez Y."/>
            <person name="Pham C."/>
            <person name="Primus E.L."/>
            <person name="Pu L.-L."/>
            <person name="Puazo M."/>
            <person name="Qin X."/>
            <person name="Quiroz J.B."/>
            <person name="Reese J."/>
            <person name="Richards S."/>
            <person name="Rives C.M."/>
            <person name="Robberts R."/>
            <person name="Ruiz S.J."/>
            <person name="Ruiz M.J."/>
            <person name="Santibanez J."/>
            <person name="Schneider B.W."/>
            <person name="Sisson I."/>
            <person name="Smith M."/>
            <person name="Sodergren E."/>
            <person name="Song X.-Z."/>
            <person name="Song B.B."/>
            <person name="Summersgill H."/>
            <person name="Thelus R."/>
            <person name="Thornton R.D."/>
            <person name="Trejos Z.Y."/>
            <person name="Usmani K."/>
            <person name="Vattathil S."/>
            <person name="Villasana D."/>
            <person name="Walker D.L."/>
            <person name="Wang S."/>
            <person name="Wang K."/>
            <person name="White C.S."/>
            <person name="Williams A.C."/>
            <person name="Williamson J."/>
            <person name="Wilson K."/>
            <person name="Woghiren I.O."/>
            <person name="Woodworth J.R."/>
            <person name="Worley K.C."/>
            <person name="Wright R.A."/>
            <person name="Wu W."/>
            <person name="Young L."/>
            <person name="Zhang L."/>
            <person name="Zhang J."/>
            <person name="Zhu Y."/>
            <person name="Muzny D.M."/>
            <person name="Weinstock G."/>
            <person name="Gibbs R.A."/>
        </authorList>
    </citation>
    <scope>NUCLEOTIDE SEQUENCE [LARGE SCALE GENOMIC DNA]</scope>
    <source>
        <strain evidence="9">LSR1</strain>
    </source>
</reference>
<evidence type="ECO:0000259" key="6">
    <source>
        <dbReference type="Pfam" id="PF07773"/>
    </source>
</evidence>
<evidence type="ECO:0000256" key="4">
    <source>
        <dbReference type="ARBA" id="ARBA00023180"/>
    </source>
</evidence>
<protein>
    <recommendedName>
        <fullName evidence="10">Tectonic domain-containing protein</fullName>
    </recommendedName>
</protein>
<evidence type="ECO:0008006" key="10">
    <source>
        <dbReference type="Google" id="ProtNLM"/>
    </source>
</evidence>
<dbReference type="PROSITE" id="PS51257">
    <property type="entry name" value="PROKAR_LIPOPROTEIN"/>
    <property type="match status" value="1"/>
</dbReference>
<evidence type="ECO:0000256" key="2">
    <source>
        <dbReference type="ARBA" id="ARBA00022729"/>
    </source>
</evidence>
<evidence type="ECO:0000256" key="1">
    <source>
        <dbReference type="ARBA" id="ARBA00007633"/>
    </source>
</evidence>
<dbReference type="RefSeq" id="XP_008183203.1">
    <property type="nucleotide sequence ID" value="XM_008184981.2"/>
</dbReference>
<dbReference type="OrthoDB" id="184109at2759"/>
<dbReference type="KEGG" id="api:100165662"/>
<reference evidence="8" key="2">
    <citation type="submission" date="2022-06" db="UniProtKB">
        <authorList>
            <consortium name="EnsemblMetazoa"/>
        </authorList>
    </citation>
    <scope>IDENTIFICATION</scope>
</reference>
<dbReference type="AlphaFoldDB" id="A0A8R2B5W9"/>